<accession>A0A158Q3X2</accession>
<reference evidence="3 5" key="2">
    <citation type="submission" date="2018-11" db="EMBL/GenBank/DDBJ databases">
        <authorList>
            <consortium name="Pathogen Informatics"/>
        </authorList>
    </citation>
    <scope>NUCLEOTIDE SEQUENCE [LARGE SCALE GENOMIC DNA]</scope>
</reference>
<evidence type="ECO:0000313" key="3">
    <source>
        <dbReference type="EMBL" id="VDN50274.1"/>
    </source>
</evidence>
<organism evidence="4 6">
    <name type="scientific">Dracunculus medinensis</name>
    <name type="common">Guinea worm</name>
    <dbReference type="NCBI Taxonomy" id="318479"/>
    <lineage>
        <taxon>Eukaryota</taxon>
        <taxon>Metazoa</taxon>
        <taxon>Ecdysozoa</taxon>
        <taxon>Nematoda</taxon>
        <taxon>Chromadorea</taxon>
        <taxon>Rhabditida</taxon>
        <taxon>Spirurina</taxon>
        <taxon>Dracunculoidea</taxon>
        <taxon>Dracunculidae</taxon>
        <taxon>Dracunculus</taxon>
    </lineage>
</organism>
<evidence type="ECO:0000259" key="2">
    <source>
        <dbReference type="Pfam" id="PF16363"/>
    </source>
</evidence>
<dbReference type="InterPro" id="IPR036291">
    <property type="entry name" value="NAD(P)-bd_dom_sf"/>
</dbReference>
<dbReference type="SUPFAM" id="SSF51735">
    <property type="entry name" value="NAD(P)-binding Rossmann-fold domains"/>
    <property type="match status" value="1"/>
</dbReference>
<dbReference type="InterPro" id="IPR016040">
    <property type="entry name" value="NAD(P)-bd_dom"/>
</dbReference>
<dbReference type="PANTHER" id="PTHR43000">
    <property type="entry name" value="DTDP-D-GLUCOSE 4,6-DEHYDRATASE-RELATED"/>
    <property type="match status" value="1"/>
</dbReference>
<feature type="domain" description="NAD(P)-binding" evidence="2">
    <location>
        <begin position="7"/>
        <end position="177"/>
    </location>
</feature>
<dbReference type="WBParaSite" id="DME_0000338101-mRNA-1">
    <property type="protein sequence ID" value="DME_0000338101-mRNA-1"/>
    <property type="gene ID" value="DME_0000338101"/>
</dbReference>
<name>A0A158Q3X2_DRAME</name>
<dbReference type="AlphaFoldDB" id="A0A158Q3X2"/>
<gene>
    <name evidence="3" type="ORF">DME_LOCUS247</name>
</gene>
<dbReference type="Pfam" id="PF16363">
    <property type="entry name" value="GDP_Man_Dehyd"/>
    <property type="match status" value="1"/>
</dbReference>
<sequence>MSRNSYLIVGGLGFIGSNIVSYIFNVEADSELTVLDKIFQNSNASRISENIWKSDRFRFVNGDVCNEKLVATILNKYKINIIVSSAIIRESDDFDIIEMARNNLLGLTHLVEAVRNYTKIMKFIYISSEEVYGSVTPKVETVLLKPSEPLAASQSSAEAVLNSYAVSHKIPIIIVRLAEIVYDCSSTIQRFFGVLHVQDAVRGVYACIQCSKSPEIYNFGSAYDLTTEQLQTIVWKAKSRESIPTINLAPAMMNSSKAKSDFNWQPEINLIDGIFEVVANYNICSNVTVPSKNMFKYLIYGENNWITHQFIKMLDEKDFLYMKSEKVIESITEDELITEIIQVAPSHIISFISFIHGADEEAIIGLEGSPHKLKQNLQINLYVSWILANICERFGIHLTNINPGCVIHNKNGALSLKLYSTIETMEIHGFNQLKSSYEIVHAFSQRLLRYYPNLLNIYIYLPVSSEIDAENIIIKLMHQSYISNISCPITVLSDCLPILLSHINEKDRGTLNLMNPGTVRLEEIMEMCKNIIDPNLHYEIVPCKNDDNSQRWEFLTRVDEFHPEIQPAVEALKKCIEDIAIAKKNALKI</sequence>
<proteinExistence type="predicted"/>
<evidence type="ECO:0000256" key="1">
    <source>
        <dbReference type="SAM" id="Phobius"/>
    </source>
</evidence>
<keyword evidence="1" id="KW-0472">Membrane</keyword>
<dbReference type="Proteomes" id="UP000038040">
    <property type="component" value="Unplaced"/>
</dbReference>
<dbReference type="Gene3D" id="3.40.50.720">
    <property type="entry name" value="NAD(P)-binding Rossmann-like Domain"/>
    <property type="match status" value="2"/>
</dbReference>
<keyword evidence="5" id="KW-1185">Reference proteome</keyword>
<dbReference type="EMBL" id="UYYG01000002">
    <property type="protein sequence ID" value="VDN50274.1"/>
    <property type="molecule type" value="Genomic_DNA"/>
</dbReference>
<evidence type="ECO:0000313" key="5">
    <source>
        <dbReference type="Proteomes" id="UP000274756"/>
    </source>
</evidence>
<evidence type="ECO:0000313" key="6">
    <source>
        <dbReference type="WBParaSite" id="DME_0000338101-mRNA-1"/>
    </source>
</evidence>
<dbReference type="GO" id="GO:0003824">
    <property type="term" value="F:catalytic activity"/>
    <property type="evidence" value="ECO:0007669"/>
    <property type="project" value="UniProtKB-ARBA"/>
</dbReference>
<feature type="transmembrane region" description="Helical" evidence="1">
    <location>
        <begin position="7"/>
        <end position="24"/>
    </location>
</feature>
<dbReference type="Proteomes" id="UP000274756">
    <property type="component" value="Unassembled WGS sequence"/>
</dbReference>
<evidence type="ECO:0000313" key="4">
    <source>
        <dbReference type="Proteomes" id="UP000038040"/>
    </source>
</evidence>
<keyword evidence="1" id="KW-1133">Transmembrane helix</keyword>
<protein>
    <submittedName>
        <fullName evidence="6">NAD(P)-bd_dom domain-containing protein</fullName>
    </submittedName>
</protein>
<reference evidence="6" key="1">
    <citation type="submission" date="2016-04" db="UniProtKB">
        <authorList>
            <consortium name="WormBaseParasite"/>
        </authorList>
    </citation>
    <scope>IDENTIFICATION</scope>
</reference>
<keyword evidence="1" id="KW-0812">Transmembrane</keyword>
<dbReference type="STRING" id="318479.A0A158Q3X2"/>
<dbReference type="OrthoDB" id="16464at2759"/>